<dbReference type="EMBL" id="JSVC01000019">
    <property type="protein sequence ID" value="KIC93528.1"/>
    <property type="molecule type" value="Genomic_DNA"/>
</dbReference>
<keyword evidence="1" id="KW-0472">Membrane</keyword>
<keyword evidence="3" id="KW-1185">Reference proteome</keyword>
<protein>
    <submittedName>
        <fullName evidence="2">Uncharacterized protein</fullName>
    </submittedName>
</protein>
<comment type="caution">
    <text evidence="2">The sequence shown here is derived from an EMBL/GenBank/DDBJ whole genome shotgun (WGS) entry which is preliminary data.</text>
</comment>
<dbReference type="STRING" id="1349421.OI18_17415"/>
<reference evidence="2 3" key="1">
    <citation type="submission" date="2014-11" db="EMBL/GenBank/DDBJ databases">
        <title>Genome sequence of Flavihumibacter solisilvae 3-3.</title>
        <authorList>
            <person name="Zhou G."/>
            <person name="Li M."/>
            <person name="Wang G."/>
        </authorList>
    </citation>
    <scope>NUCLEOTIDE SEQUENCE [LARGE SCALE GENOMIC DNA]</scope>
    <source>
        <strain evidence="2 3">3-3</strain>
    </source>
</reference>
<evidence type="ECO:0000313" key="3">
    <source>
        <dbReference type="Proteomes" id="UP000031408"/>
    </source>
</evidence>
<organism evidence="2 3">
    <name type="scientific">Flavihumibacter solisilvae</name>
    <dbReference type="NCBI Taxonomy" id="1349421"/>
    <lineage>
        <taxon>Bacteria</taxon>
        <taxon>Pseudomonadati</taxon>
        <taxon>Bacteroidota</taxon>
        <taxon>Chitinophagia</taxon>
        <taxon>Chitinophagales</taxon>
        <taxon>Chitinophagaceae</taxon>
        <taxon>Flavihumibacter</taxon>
    </lineage>
</organism>
<evidence type="ECO:0000313" key="2">
    <source>
        <dbReference type="EMBL" id="KIC93528.1"/>
    </source>
</evidence>
<accession>A0A0C1LDK1</accession>
<dbReference type="AlphaFoldDB" id="A0A0C1LDK1"/>
<keyword evidence="1" id="KW-0812">Transmembrane</keyword>
<gene>
    <name evidence="2" type="ORF">OI18_17415</name>
</gene>
<keyword evidence="1" id="KW-1133">Transmembrane helix</keyword>
<evidence type="ECO:0000256" key="1">
    <source>
        <dbReference type="SAM" id="Phobius"/>
    </source>
</evidence>
<proteinExistence type="predicted"/>
<feature type="transmembrane region" description="Helical" evidence="1">
    <location>
        <begin position="16"/>
        <end position="35"/>
    </location>
</feature>
<dbReference type="Proteomes" id="UP000031408">
    <property type="component" value="Unassembled WGS sequence"/>
</dbReference>
<sequence>MMFQTFLIKTNDSDSMLVSLVGALLFIVSICLWAFKVGDAISLSCTLLGIVLVIIGIVGGNGRSLYEVDQQRIIKIEMDRIVVGTEAFEFNKIDSLEFHYHSFLNQSSLGYFTETAGAIEHGINNVVNFKLGDRKVSERFFISSIQHADKFFSTLKVLKENGIQYNLSFRKYR</sequence>
<name>A0A0C1LDK1_9BACT</name>
<feature type="transmembrane region" description="Helical" evidence="1">
    <location>
        <begin position="41"/>
        <end position="62"/>
    </location>
</feature>